<sequence length="115" mass="13542">MKIYNTLPDGNEAADMEPAHYFNLAINQLNKSEEHLRNTDKAIQVMLVHIDILVYLSEKYPRMANLRLEKIKIQQWKGSFYSWYERCSSKIPVSYRQGIKDSADSLFEELLKYGH</sequence>
<comment type="caution">
    <text evidence="1">The sequence shown here is derived from an EMBL/GenBank/DDBJ whole genome shotgun (WGS) entry which is preliminary data.</text>
</comment>
<dbReference type="EMBL" id="JAFMYU010000018">
    <property type="protein sequence ID" value="MBO0933305.1"/>
    <property type="molecule type" value="Genomic_DNA"/>
</dbReference>
<dbReference type="Proteomes" id="UP000664795">
    <property type="component" value="Unassembled WGS sequence"/>
</dbReference>
<keyword evidence="2" id="KW-1185">Reference proteome</keyword>
<proteinExistence type="predicted"/>
<evidence type="ECO:0000313" key="2">
    <source>
        <dbReference type="Proteomes" id="UP000664795"/>
    </source>
</evidence>
<organism evidence="1 2">
    <name type="scientific">Fibrella aquatilis</name>
    <dbReference type="NCBI Taxonomy" id="2817059"/>
    <lineage>
        <taxon>Bacteria</taxon>
        <taxon>Pseudomonadati</taxon>
        <taxon>Bacteroidota</taxon>
        <taxon>Cytophagia</taxon>
        <taxon>Cytophagales</taxon>
        <taxon>Spirosomataceae</taxon>
        <taxon>Fibrella</taxon>
    </lineage>
</organism>
<dbReference type="AlphaFoldDB" id="A0A939G974"/>
<protein>
    <submittedName>
        <fullName evidence="1">Uncharacterized protein</fullName>
    </submittedName>
</protein>
<reference evidence="1 2" key="1">
    <citation type="submission" date="2021-03" db="EMBL/GenBank/DDBJ databases">
        <title>Fibrella sp. HMF5036 genome sequencing and assembly.</title>
        <authorList>
            <person name="Kang H."/>
            <person name="Kim H."/>
            <person name="Bae S."/>
            <person name="Joh K."/>
        </authorList>
    </citation>
    <scope>NUCLEOTIDE SEQUENCE [LARGE SCALE GENOMIC DNA]</scope>
    <source>
        <strain evidence="1 2">HMF5036</strain>
    </source>
</reference>
<name>A0A939G974_9BACT</name>
<accession>A0A939G974</accession>
<dbReference type="RefSeq" id="WP_207337262.1">
    <property type="nucleotide sequence ID" value="NZ_JAFMYU010000018.1"/>
</dbReference>
<evidence type="ECO:0000313" key="1">
    <source>
        <dbReference type="EMBL" id="MBO0933305.1"/>
    </source>
</evidence>
<gene>
    <name evidence="1" type="ORF">J2I48_20010</name>
</gene>